<gene>
    <name evidence="1" type="ORF">E8E13_007831</name>
</gene>
<protein>
    <submittedName>
        <fullName evidence="1">Uncharacterized protein</fullName>
    </submittedName>
</protein>
<accession>A0A9P4W9S9</accession>
<dbReference type="EMBL" id="SWKU01000016">
    <property type="protein sequence ID" value="KAF2999860.1"/>
    <property type="molecule type" value="Genomic_DNA"/>
</dbReference>
<dbReference type="OrthoDB" id="414540at2759"/>
<proteinExistence type="predicted"/>
<dbReference type="AlphaFoldDB" id="A0A9P4W9S9"/>
<organism evidence="1 2">
    <name type="scientific">Curvularia kusanoi</name>
    <name type="common">Cochliobolus kusanoi</name>
    <dbReference type="NCBI Taxonomy" id="90978"/>
    <lineage>
        <taxon>Eukaryota</taxon>
        <taxon>Fungi</taxon>
        <taxon>Dikarya</taxon>
        <taxon>Ascomycota</taxon>
        <taxon>Pezizomycotina</taxon>
        <taxon>Dothideomycetes</taxon>
        <taxon>Pleosporomycetidae</taxon>
        <taxon>Pleosporales</taxon>
        <taxon>Pleosporineae</taxon>
        <taxon>Pleosporaceae</taxon>
        <taxon>Curvularia</taxon>
    </lineage>
</organism>
<dbReference type="Proteomes" id="UP000801428">
    <property type="component" value="Unassembled WGS sequence"/>
</dbReference>
<evidence type="ECO:0000313" key="2">
    <source>
        <dbReference type="Proteomes" id="UP000801428"/>
    </source>
</evidence>
<dbReference type="Gene3D" id="3.10.450.50">
    <property type="match status" value="1"/>
</dbReference>
<keyword evidence="2" id="KW-1185">Reference proteome</keyword>
<sequence length="197" mass="21683">MGETTLQDRRSATTSHATNKYTDLENAALAFVNAQTHIPDLETGMDFAALKRFVAPSFSHSFGPDYAVSQAPKLQGTFTIDSFIKHLGSMLPALETWAIQFRNVVVDEVGESVAIRASYRMLVKGADKAVENDVVWWLEMEERLSGTDSGEWDDCGGWRVRRSTEIVDVAAAGKIKELITARNEKKSERPDSSVAAG</sequence>
<evidence type="ECO:0000313" key="1">
    <source>
        <dbReference type="EMBL" id="KAF2999860.1"/>
    </source>
</evidence>
<reference evidence="1" key="1">
    <citation type="submission" date="2019-04" db="EMBL/GenBank/DDBJ databases">
        <title>Sequencing of skin fungus with MAO and IRED activity.</title>
        <authorList>
            <person name="Marsaioli A.J."/>
            <person name="Bonatto J.M.C."/>
            <person name="Reis Junior O."/>
        </authorList>
    </citation>
    <scope>NUCLEOTIDE SEQUENCE</scope>
    <source>
        <strain evidence="1">30M1</strain>
    </source>
</reference>
<comment type="caution">
    <text evidence="1">The sequence shown here is derived from an EMBL/GenBank/DDBJ whole genome shotgun (WGS) entry which is preliminary data.</text>
</comment>
<name>A0A9P4W9S9_CURKU</name>